<name>A0A833STV5_PHYIN</name>
<comment type="caution">
    <text evidence="1">The sequence shown here is derived from an EMBL/GenBank/DDBJ whole genome shotgun (WGS) entry which is preliminary data.</text>
</comment>
<dbReference type="AlphaFoldDB" id="A0A833STV5"/>
<organism evidence="1 3">
    <name type="scientific">Phytophthora infestans</name>
    <name type="common">Potato late blight agent</name>
    <name type="synonym">Botrytis infestans</name>
    <dbReference type="NCBI Taxonomy" id="4787"/>
    <lineage>
        <taxon>Eukaryota</taxon>
        <taxon>Sar</taxon>
        <taxon>Stramenopiles</taxon>
        <taxon>Oomycota</taxon>
        <taxon>Peronosporomycetes</taxon>
        <taxon>Peronosporales</taxon>
        <taxon>Peronosporaceae</taxon>
        <taxon>Phytophthora</taxon>
    </lineage>
</organism>
<gene>
    <name evidence="1" type="ORF">GN244_ATG07180</name>
    <name evidence="2" type="ORF">GN958_ATG14167</name>
</gene>
<proteinExistence type="predicted"/>
<protein>
    <submittedName>
        <fullName evidence="1">Uncharacterized protein</fullName>
    </submittedName>
</protein>
<dbReference type="EMBL" id="WSZM01000138">
    <property type="protein sequence ID" value="KAF4040667.1"/>
    <property type="molecule type" value="Genomic_DNA"/>
</dbReference>
<evidence type="ECO:0000313" key="3">
    <source>
        <dbReference type="Proteomes" id="UP000602510"/>
    </source>
</evidence>
<reference evidence="1" key="1">
    <citation type="submission" date="2020-04" db="EMBL/GenBank/DDBJ databases">
        <title>Hybrid Assembly of Korean Phytophthora infestans isolates.</title>
        <authorList>
            <person name="Prokchorchik M."/>
            <person name="Lee Y."/>
            <person name="Seo J."/>
            <person name="Cho J.-H."/>
            <person name="Park Y.-E."/>
            <person name="Jang D.-C."/>
            <person name="Im J.-S."/>
            <person name="Choi J.-G."/>
            <person name="Park H.-J."/>
            <person name="Lee G.-B."/>
            <person name="Lee Y.-G."/>
            <person name="Hong S.-Y."/>
            <person name="Cho K."/>
            <person name="Sohn K.H."/>
        </authorList>
    </citation>
    <scope>NUCLEOTIDE SEQUENCE</scope>
    <source>
        <strain evidence="1">KR_1_A1</strain>
        <strain evidence="2">KR_2_A2</strain>
    </source>
</reference>
<dbReference type="Proteomes" id="UP000704712">
    <property type="component" value="Unassembled WGS sequence"/>
</dbReference>
<evidence type="ECO:0000313" key="1">
    <source>
        <dbReference type="EMBL" id="KAF4040667.1"/>
    </source>
</evidence>
<sequence length="184" mass="20508">MITQSSPFPVGCFVWIPWRRILYLARVEEARDSGSKDVELLVHVHGEQFTKDKWLTVRQDGTAINSPPLRLLQVLPTPFTGIGSFPAVENYVQLLVMDHELVPRIASKCTSENVAVPTLVGVVVKVLPARDASLVDVAYPSKLETHTQWQRVQIGNGYLNVISESRFLELQQHLTLAIGASSNH</sequence>
<evidence type="ECO:0000313" key="2">
    <source>
        <dbReference type="EMBL" id="KAF4136677.1"/>
    </source>
</evidence>
<accession>A0A833STV5</accession>
<dbReference type="EMBL" id="JAACNO010001912">
    <property type="protein sequence ID" value="KAF4136677.1"/>
    <property type="molecule type" value="Genomic_DNA"/>
</dbReference>
<keyword evidence="3" id="KW-1185">Reference proteome</keyword>
<dbReference type="Proteomes" id="UP000602510">
    <property type="component" value="Unassembled WGS sequence"/>
</dbReference>